<accession>A0A9K3L0E1</accession>
<dbReference type="PANTHER" id="PTHR15549">
    <property type="entry name" value="PAIRED IMMUNOGLOBULIN-LIKE TYPE 2 RECEPTOR"/>
    <property type="match status" value="1"/>
</dbReference>
<reference evidence="8" key="1">
    <citation type="journal article" date="2021" name="Sci. Rep.">
        <title>Diploid genomic architecture of Nitzschia inconspicua, an elite biomass production diatom.</title>
        <authorList>
            <person name="Oliver A."/>
            <person name="Podell S."/>
            <person name="Pinowska A."/>
            <person name="Traller J.C."/>
            <person name="Smith S.R."/>
            <person name="McClure R."/>
            <person name="Beliaev A."/>
            <person name="Bohutskyi P."/>
            <person name="Hill E.A."/>
            <person name="Rabines A."/>
            <person name="Zheng H."/>
            <person name="Allen L.Z."/>
            <person name="Kuo A."/>
            <person name="Grigoriev I.V."/>
            <person name="Allen A.E."/>
            <person name="Hazlebeck D."/>
            <person name="Allen E.E."/>
        </authorList>
    </citation>
    <scope>NUCLEOTIDE SEQUENCE</scope>
    <source>
        <strain evidence="8">Hildebrandi</strain>
    </source>
</reference>
<evidence type="ECO:0000256" key="7">
    <source>
        <dbReference type="SAM" id="SignalP"/>
    </source>
</evidence>
<feature type="region of interest" description="Disordered" evidence="5">
    <location>
        <begin position="350"/>
        <end position="393"/>
    </location>
</feature>
<proteinExistence type="predicted"/>
<evidence type="ECO:0000313" key="8">
    <source>
        <dbReference type="EMBL" id="KAG7352548.1"/>
    </source>
</evidence>
<dbReference type="Proteomes" id="UP000693970">
    <property type="component" value="Unassembled WGS sequence"/>
</dbReference>
<evidence type="ECO:0000256" key="1">
    <source>
        <dbReference type="ARBA" id="ARBA00004167"/>
    </source>
</evidence>
<keyword evidence="9" id="KW-1185">Reference proteome</keyword>
<evidence type="ECO:0000313" key="9">
    <source>
        <dbReference type="Proteomes" id="UP000693970"/>
    </source>
</evidence>
<evidence type="ECO:0000256" key="2">
    <source>
        <dbReference type="ARBA" id="ARBA00022692"/>
    </source>
</evidence>
<feature type="compositionally biased region" description="Basic and acidic residues" evidence="5">
    <location>
        <begin position="364"/>
        <end position="383"/>
    </location>
</feature>
<sequence>MRNRTPTYLLILALLVHAGRIQGHNHGWVRVPTISPSPTETAVPSPSPSEVPSSRPSDAPSISLNPTYSIQPSDTPTTRPSQAPSAPPTELPSSSPSFSPSSSPSLSFAPTITASPTGPVSMAAKDVQITFEGITRQMDASHIDYFEDVTKRYLQQNIHHNATILDFQIQAVTVTDQKLVGARRRLKRINLQQGDQPQALVVTTQVVASVLVDRHSVERFDLKMFLEEFFEKHEILQGLRQALERQDDFAQDIFWAPATLSTTNRSIAGSIAGVTFGVAVTMVGLAGIWMLSRKRRQNCVFQSAKSPDQLNQLTFSHSYDTDECIPNCGAGGISSNRFTVDSKTFEAFEARETPALENGDSNQEEIRTDHRKLVEDDKDRSDPPEMNSDIEDSMQSIVKPPTHLMYIPALMTTESNIEVPDTPQTAFFTLHGGNSTLASPTGGATKSLHSFSVRSMLGTPKLPPSETKDDSVAANMSHDTKRKSRLPIPKLWKTPLRRNTNHSDEANSDDGDDDSDAVAFPCARTSNRHSKERPQNLPPVEIGGPEIVPSLLPSTNTTREAPIDIVDEVAYLYSTTEGKSPGSASGE</sequence>
<dbReference type="OrthoDB" id="56723at2759"/>
<keyword evidence="2 6" id="KW-0812">Transmembrane</keyword>
<evidence type="ECO:0000256" key="3">
    <source>
        <dbReference type="ARBA" id="ARBA00022989"/>
    </source>
</evidence>
<keyword evidence="4 6" id="KW-0472">Membrane</keyword>
<gene>
    <name evidence="8" type="ORF">IV203_008596</name>
</gene>
<dbReference type="PANTHER" id="PTHR15549:SF30">
    <property type="entry name" value="MID2 DOMAIN-CONTAINING PROTEIN"/>
    <property type="match status" value="1"/>
</dbReference>
<feature type="signal peptide" evidence="7">
    <location>
        <begin position="1"/>
        <end position="23"/>
    </location>
</feature>
<protein>
    <submittedName>
        <fullName evidence="8">Outer membrane adhesin like protein</fullName>
    </submittedName>
</protein>
<dbReference type="EMBL" id="JAGRRH010000017">
    <property type="protein sequence ID" value="KAG7352548.1"/>
    <property type="molecule type" value="Genomic_DNA"/>
</dbReference>
<feature type="transmembrane region" description="Helical" evidence="6">
    <location>
        <begin position="267"/>
        <end position="291"/>
    </location>
</feature>
<name>A0A9K3L0E1_9STRA</name>
<reference evidence="8" key="2">
    <citation type="submission" date="2021-04" db="EMBL/GenBank/DDBJ databases">
        <authorList>
            <person name="Podell S."/>
        </authorList>
    </citation>
    <scope>NUCLEOTIDE SEQUENCE</scope>
    <source>
        <strain evidence="8">Hildebrandi</strain>
    </source>
</reference>
<feature type="compositionally biased region" description="Low complexity" evidence="5">
    <location>
        <begin position="91"/>
        <end position="111"/>
    </location>
</feature>
<evidence type="ECO:0000256" key="4">
    <source>
        <dbReference type="ARBA" id="ARBA00023136"/>
    </source>
</evidence>
<feature type="compositionally biased region" description="Polar residues" evidence="5">
    <location>
        <begin position="60"/>
        <end position="83"/>
    </location>
</feature>
<comment type="caution">
    <text evidence="8">The sequence shown here is derived from an EMBL/GenBank/DDBJ whole genome shotgun (WGS) entry which is preliminary data.</text>
</comment>
<evidence type="ECO:0000256" key="5">
    <source>
        <dbReference type="SAM" id="MobiDB-lite"/>
    </source>
</evidence>
<dbReference type="InterPro" id="IPR051694">
    <property type="entry name" value="Immunoregulatory_rcpt-like"/>
</dbReference>
<organism evidence="8 9">
    <name type="scientific">Nitzschia inconspicua</name>
    <dbReference type="NCBI Taxonomy" id="303405"/>
    <lineage>
        <taxon>Eukaryota</taxon>
        <taxon>Sar</taxon>
        <taxon>Stramenopiles</taxon>
        <taxon>Ochrophyta</taxon>
        <taxon>Bacillariophyta</taxon>
        <taxon>Bacillariophyceae</taxon>
        <taxon>Bacillariophycidae</taxon>
        <taxon>Bacillariales</taxon>
        <taxon>Bacillariaceae</taxon>
        <taxon>Nitzschia</taxon>
    </lineage>
</organism>
<feature type="region of interest" description="Disordered" evidence="5">
    <location>
        <begin position="457"/>
        <end position="561"/>
    </location>
</feature>
<feature type="chain" id="PRO_5039943247" evidence="7">
    <location>
        <begin position="24"/>
        <end position="587"/>
    </location>
</feature>
<feature type="region of interest" description="Disordered" evidence="5">
    <location>
        <begin position="28"/>
        <end position="119"/>
    </location>
</feature>
<keyword evidence="7" id="KW-0732">Signal</keyword>
<dbReference type="AlphaFoldDB" id="A0A9K3L0E1"/>
<dbReference type="GO" id="GO:0071944">
    <property type="term" value="C:cell periphery"/>
    <property type="evidence" value="ECO:0007669"/>
    <property type="project" value="UniProtKB-ARBA"/>
</dbReference>
<evidence type="ECO:0000256" key="6">
    <source>
        <dbReference type="SAM" id="Phobius"/>
    </source>
</evidence>
<keyword evidence="3 6" id="KW-1133">Transmembrane helix</keyword>
<feature type="compositionally biased region" description="Low complexity" evidence="5">
    <location>
        <begin position="36"/>
        <end position="57"/>
    </location>
</feature>
<dbReference type="GO" id="GO:0016020">
    <property type="term" value="C:membrane"/>
    <property type="evidence" value="ECO:0007669"/>
    <property type="project" value="UniProtKB-SubCell"/>
</dbReference>
<feature type="compositionally biased region" description="Acidic residues" evidence="5">
    <location>
        <begin position="506"/>
        <end position="516"/>
    </location>
</feature>
<comment type="subcellular location">
    <subcellularLocation>
        <location evidence="1">Membrane</location>
        <topology evidence="1">Single-pass membrane protein</topology>
    </subcellularLocation>
</comment>